<evidence type="ECO:0000313" key="3">
    <source>
        <dbReference type="EMBL" id="NUU62922.1"/>
    </source>
</evidence>
<gene>
    <name evidence="3" type="ORF">HPT30_21470</name>
</gene>
<dbReference type="RefSeq" id="WP_175373371.1">
    <property type="nucleotide sequence ID" value="NZ_JABWCS010000217.1"/>
</dbReference>
<feature type="active site" description="Acyl-thioester intermediate" evidence="2">
    <location>
        <position position="190"/>
    </location>
</feature>
<proteinExistence type="predicted"/>
<dbReference type="InterPro" id="IPR023365">
    <property type="entry name" value="Sortase_dom-sf"/>
</dbReference>
<keyword evidence="1" id="KW-0378">Hydrolase</keyword>
<keyword evidence="4" id="KW-1185">Reference proteome</keyword>
<organism evidence="3 4">
    <name type="scientific">Paenibacillus agri</name>
    <dbReference type="NCBI Taxonomy" id="2744309"/>
    <lineage>
        <taxon>Bacteria</taxon>
        <taxon>Bacillati</taxon>
        <taxon>Bacillota</taxon>
        <taxon>Bacilli</taxon>
        <taxon>Bacillales</taxon>
        <taxon>Paenibacillaceae</taxon>
        <taxon>Paenibacillus</taxon>
    </lineage>
</organism>
<dbReference type="NCBIfam" id="TIGR01076">
    <property type="entry name" value="sortase_fam"/>
    <property type="match status" value="1"/>
</dbReference>
<dbReference type="GO" id="GO:0016787">
    <property type="term" value="F:hydrolase activity"/>
    <property type="evidence" value="ECO:0007669"/>
    <property type="project" value="UniProtKB-KW"/>
</dbReference>
<sequence length="215" mass="23217">MKKKHSGTVIAVKLILILSLSVLLYAVVQVVKAPIEARQALQAWEKKREEAVNLSHIEEQPLPAGMINVPSTAPGSKPSYIEGEVIGEIFFPTLNKKVAILEGTDSPQLKKGAGHYAGSAAIGADGNSVLAGHRDTVFRNLGELEIHDPIEVETASGKFTYEITGSVIVDKDERGAIKSSEQPILTLITCYPFSFVGSAPDRYLLTARLVEKEPL</sequence>
<dbReference type="InterPro" id="IPR041999">
    <property type="entry name" value="Sortase_D_1"/>
</dbReference>
<dbReference type="SUPFAM" id="SSF63817">
    <property type="entry name" value="Sortase"/>
    <property type="match status" value="1"/>
</dbReference>
<comment type="caution">
    <text evidence="3">The sequence shown here is derived from an EMBL/GenBank/DDBJ whole genome shotgun (WGS) entry which is preliminary data.</text>
</comment>
<feature type="active site" description="Proton donor/acceptor" evidence="2">
    <location>
        <position position="133"/>
    </location>
</feature>
<evidence type="ECO:0000256" key="2">
    <source>
        <dbReference type="PIRSR" id="PIRSR605754-1"/>
    </source>
</evidence>
<dbReference type="AlphaFoldDB" id="A0A850EVP9"/>
<protein>
    <submittedName>
        <fullName evidence="3">Class D sortase</fullName>
    </submittedName>
</protein>
<dbReference type="EMBL" id="JABWCS010000217">
    <property type="protein sequence ID" value="NUU62922.1"/>
    <property type="molecule type" value="Genomic_DNA"/>
</dbReference>
<dbReference type="InterPro" id="IPR005754">
    <property type="entry name" value="Sortase"/>
</dbReference>
<dbReference type="Proteomes" id="UP000564806">
    <property type="component" value="Unassembled WGS sequence"/>
</dbReference>
<evidence type="ECO:0000313" key="4">
    <source>
        <dbReference type="Proteomes" id="UP000564806"/>
    </source>
</evidence>
<accession>A0A850EVP9</accession>
<dbReference type="Pfam" id="PF04203">
    <property type="entry name" value="Sortase"/>
    <property type="match status" value="1"/>
</dbReference>
<name>A0A850EVP9_9BACL</name>
<dbReference type="CDD" id="cd05828">
    <property type="entry name" value="Sortase_D_1"/>
    <property type="match status" value="1"/>
</dbReference>
<dbReference type="Gene3D" id="2.40.260.10">
    <property type="entry name" value="Sortase"/>
    <property type="match status" value="1"/>
</dbReference>
<evidence type="ECO:0000256" key="1">
    <source>
        <dbReference type="ARBA" id="ARBA00022801"/>
    </source>
</evidence>
<reference evidence="3" key="1">
    <citation type="submission" date="2020-06" db="EMBL/GenBank/DDBJ databases">
        <title>Paenibacillus sp. nov., isolated from soil.</title>
        <authorList>
            <person name="Seo Y.L."/>
        </authorList>
    </citation>
    <scope>NUCLEOTIDE SEQUENCE [LARGE SCALE GENOMIC DNA]</scope>
    <source>
        <strain evidence="3">JW14</strain>
    </source>
</reference>